<proteinExistence type="predicted"/>
<evidence type="ECO:0000313" key="1">
    <source>
        <dbReference type="EMBL" id="VWB21702.1"/>
    </source>
</evidence>
<reference evidence="1 2" key="1">
    <citation type="submission" date="2019-09" db="EMBL/GenBank/DDBJ databases">
        <authorList>
            <person name="Depoorter E."/>
        </authorList>
    </citation>
    <scope>NUCLEOTIDE SEQUENCE [LARGE SCALE GENOMIC DNA]</scope>
    <source>
        <strain evidence="1">LMG 13014</strain>
    </source>
</reference>
<name>A0A6P2HXK3_9BURK</name>
<dbReference type="EMBL" id="CABVQC010000003">
    <property type="protein sequence ID" value="VWB21702.1"/>
    <property type="molecule type" value="Genomic_DNA"/>
</dbReference>
<accession>A0A6P2HXK3</accession>
<evidence type="ECO:0000313" key="2">
    <source>
        <dbReference type="Proteomes" id="UP000494261"/>
    </source>
</evidence>
<sequence length="140" mass="15576">MLNNVIVPGKSLGGILLGEEVKNVVDRLNGAHLIEYLDKNTLKVDGGVITIYHDSVDGRIENLACNAEFHGSYQGKLWPGMTVGDVLKMTKKQMAWCGFVQVDDIQGVGLPLPGEFDDFEKLIDFLDPEFIFNELWVCSF</sequence>
<protein>
    <submittedName>
        <fullName evidence="1">Uncharacterized protein</fullName>
    </submittedName>
</protein>
<gene>
    <name evidence="1" type="ORF">BLA13014_00732</name>
</gene>
<dbReference type="Proteomes" id="UP000494261">
    <property type="component" value="Unassembled WGS sequence"/>
</dbReference>
<organism evidence="1 2">
    <name type="scientific">Burkholderia aenigmatica</name>
    <dbReference type="NCBI Taxonomy" id="2015348"/>
    <lineage>
        <taxon>Bacteria</taxon>
        <taxon>Pseudomonadati</taxon>
        <taxon>Pseudomonadota</taxon>
        <taxon>Betaproteobacteria</taxon>
        <taxon>Burkholderiales</taxon>
        <taxon>Burkholderiaceae</taxon>
        <taxon>Burkholderia</taxon>
        <taxon>Burkholderia cepacia complex</taxon>
    </lineage>
</organism>
<dbReference type="AlphaFoldDB" id="A0A6P2HXK3"/>